<dbReference type="EMBL" id="PSNY01000001">
    <property type="protein sequence ID" value="PPE71485.1"/>
    <property type="molecule type" value="Genomic_DNA"/>
</dbReference>
<dbReference type="Pfam" id="PF04550">
    <property type="entry name" value="Phage_holin_3_2"/>
    <property type="match status" value="1"/>
</dbReference>
<evidence type="ECO:0000313" key="1">
    <source>
        <dbReference type="EMBL" id="PPE71485.1"/>
    </source>
</evidence>
<keyword evidence="2" id="KW-1185">Reference proteome</keyword>
<accession>A0A2S5T8Z6</accession>
<comment type="caution">
    <text evidence="1">The sequence shown here is derived from an EMBL/GenBank/DDBJ whole genome shotgun (WGS) entry which is preliminary data.</text>
</comment>
<dbReference type="Proteomes" id="UP000239406">
    <property type="component" value="Unassembled WGS sequence"/>
</dbReference>
<dbReference type="RefSeq" id="WP_104355679.1">
    <property type="nucleotide sequence ID" value="NZ_CP064338.1"/>
</dbReference>
<organism evidence="1 2">
    <name type="scientific">Caldimonas thermodepolymerans</name>
    <dbReference type="NCBI Taxonomy" id="215580"/>
    <lineage>
        <taxon>Bacteria</taxon>
        <taxon>Pseudomonadati</taxon>
        <taxon>Pseudomonadota</taxon>
        <taxon>Betaproteobacteria</taxon>
        <taxon>Burkholderiales</taxon>
        <taxon>Sphaerotilaceae</taxon>
        <taxon>Caldimonas</taxon>
    </lineage>
</organism>
<protein>
    <submittedName>
        <fullName evidence="1">Holin</fullName>
    </submittedName>
</protein>
<gene>
    <name evidence="1" type="ORF">C1702_00330</name>
</gene>
<dbReference type="GO" id="GO:0044660">
    <property type="term" value="P:viral release via pore formation in host cell membrane"/>
    <property type="evidence" value="ECO:0007669"/>
    <property type="project" value="InterPro"/>
</dbReference>
<sequence length="94" mass="9505">MNEDLGLGKTLGLIAGVGVLVALGKLLASDEKLTFRLVLGRTLLSAALAVAACSLLAFIPGINTLALVGLSTASAVLGEQFLEKLVATKVGNTQ</sequence>
<reference evidence="1 2" key="1">
    <citation type="submission" date="2018-02" db="EMBL/GenBank/DDBJ databases">
        <title>Reclassifiation of [Polyangium] brachysporum DSM 7029 as Guopingzhaonella breviflexa gen. nov., sp. nov., a member of the family Comamonadaceae.</title>
        <authorList>
            <person name="Tang B."/>
        </authorList>
    </citation>
    <scope>NUCLEOTIDE SEQUENCE [LARGE SCALE GENOMIC DNA]</scope>
    <source>
        <strain evidence="1 2">DSM 15344</strain>
    </source>
</reference>
<evidence type="ECO:0000313" key="2">
    <source>
        <dbReference type="Proteomes" id="UP000239406"/>
    </source>
</evidence>
<dbReference type="InterPro" id="IPR007633">
    <property type="entry name" value="Phage_P2_Holin"/>
</dbReference>
<name>A0A2S5T8Z6_9BURK</name>
<dbReference type="AlphaFoldDB" id="A0A2S5T8Z6"/>
<proteinExistence type="predicted"/>